<dbReference type="EMBL" id="CP144690">
    <property type="protein sequence ID" value="WVY90539.1"/>
    <property type="molecule type" value="Genomic_DNA"/>
</dbReference>
<accession>A0AAQ3MHQ7</accession>
<keyword evidence="3" id="KW-1185">Reference proteome</keyword>
<evidence type="ECO:0000313" key="2">
    <source>
        <dbReference type="EMBL" id="WVY90539.1"/>
    </source>
</evidence>
<dbReference type="Pfam" id="PF04195">
    <property type="entry name" value="Transposase_28"/>
    <property type="match status" value="1"/>
</dbReference>
<feature type="domain" description="Transposase (putative) gypsy type" evidence="1">
    <location>
        <begin position="9"/>
        <end position="65"/>
    </location>
</feature>
<protein>
    <recommendedName>
        <fullName evidence="1">Transposase (putative) gypsy type domain-containing protein</fullName>
    </recommendedName>
</protein>
<proteinExistence type="predicted"/>
<gene>
    <name evidence="2" type="ORF">V8G54_036053</name>
</gene>
<evidence type="ECO:0000259" key="1">
    <source>
        <dbReference type="Pfam" id="PF04195"/>
    </source>
</evidence>
<sequence length="109" mass="12908">MFFFTQLHVQLPLYEFTMKVLHILNVARTQLHPNGWASLHAFCAIRILLKIDPTPHVFLHFYSTRPRVVISWCSCWIEETLQRLHKKLFTTLFNLQVKMLQDLSIVSSL</sequence>
<reference evidence="2 3" key="1">
    <citation type="journal article" date="2023" name="Life. Sci Alliance">
        <title>Evolutionary insights into 3D genome organization and epigenetic landscape of Vigna mungo.</title>
        <authorList>
            <person name="Junaid A."/>
            <person name="Singh B."/>
            <person name="Bhatia S."/>
        </authorList>
    </citation>
    <scope>NUCLEOTIDE SEQUENCE [LARGE SCALE GENOMIC DNA]</scope>
    <source>
        <strain evidence="2">Urdbean</strain>
    </source>
</reference>
<organism evidence="2 3">
    <name type="scientific">Vigna mungo</name>
    <name type="common">Black gram</name>
    <name type="synonym">Phaseolus mungo</name>
    <dbReference type="NCBI Taxonomy" id="3915"/>
    <lineage>
        <taxon>Eukaryota</taxon>
        <taxon>Viridiplantae</taxon>
        <taxon>Streptophyta</taxon>
        <taxon>Embryophyta</taxon>
        <taxon>Tracheophyta</taxon>
        <taxon>Spermatophyta</taxon>
        <taxon>Magnoliopsida</taxon>
        <taxon>eudicotyledons</taxon>
        <taxon>Gunneridae</taxon>
        <taxon>Pentapetalae</taxon>
        <taxon>rosids</taxon>
        <taxon>fabids</taxon>
        <taxon>Fabales</taxon>
        <taxon>Fabaceae</taxon>
        <taxon>Papilionoideae</taxon>
        <taxon>50 kb inversion clade</taxon>
        <taxon>NPAAA clade</taxon>
        <taxon>indigoferoid/millettioid clade</taxon>
        <taxon>Phaseoleae</taxon>
        <taxon>Vigna</taxon>
    </lineage>
</organism>
<dbReference type="InterPro" id="IPR007321">
    <property type="entry name" value="Transposase_28"/>
</dbReference>
<dbReference type="AlphaFoldDB" id="A0AAQ3MHQ7"/>
<dbReference type="Proteomes" id="UP001374535">
    <property type="component" value="Chromosome 11"/>
</dbReference>
<evidence type="ECO:0000313" key="3">
    <source>
        <dbReference type="Proteomes" id="UP001374535"/>
    </source>
</evidence>
<name>A0AAQ3MHQ7_VIGMU</name>